<dbReference type="Gene3D" id="3.40.91.30">
    <property type="match status" value="1"/>
</dbReference>
<dbReference type="GO" id="GO:0009036">
    <property type="term" value="F:type II site-specific deoxyribonuclease activity"/>
    <property type="evidence" value="ECO:0007669"/>
    <property type="project" value="InterPro"/>
</dbReference>
<dbReference type="Proteomes" id="UP000199009">
    <property type="component" value="Chromosome I"/>
</dbReference>
<keyword evidence="1" id="KW-0255">Endonuclease</keyword>
<dbReference type="REBASE" id="162745">
    <property type="entry name" value="Mpy23142ORF1728P"/>
</dbReference>
<accession>A0A1G7YEM4</accession>
<sequence>MPQSVAALREVAYGRPWSGSRELHIAFEEVLERESIKRQGDRRDAGGSGGRTHASLLRSLGLAFEREADERMYLTLAGEALADGEPPAPILGNQVLKYQFPSPYSVGRNVDVDRRFQLRPMVLLLRLLLDDRVGYLAQEEIALRVITLGDRHTVAGRDKVVEAILQYREDGDSSLEPDFSTRFCSNRGRPDRLREALADIANTAMNWMQHTNLVERQDDQIWITPGRETLAQELIEQHGGAALIPDPQNEEKFQRRYGLPPGRSKDTRNLSGSRALSREEAIDLRVQTVVLGIARTEMIVAVPPAEFLERVSASTGFSPASVSAALGRVMPDRSRTLDQFLLGYAEMARSSRERARDFELATTDVFKRVFELDARHVGGAGREPDVVVDNNNSWRIIVDTKAHGNGYTLPASDERAMKEYVAAYAQKSPKLKAWVFISSSFGASINPRLRKIVDETGVPGSAVGITAWIALIQHAQDGRVDAEMLLALLSVGREVTLEDVQRVVVG</sequence>
<dbReference type="GO" id="GO:0009307">
    <property type="term" value="P:DNA restriction-modification system"/>
    <property type="evidence" value="ECO:0007669"/>
    <property type="project" value="InterPro"/>
</dbReference>
<organism evidence="1 2">
    <name type="scientific">Microbacterium pygmaeum</name>
    <dbReference type="NCBI Taxonomy" id="370764"/>
    <lineage>
        <taxon>Bacteria</taxon>
        <taxon>Bacillati</taxon>
        <taxon>Actinomycetota</taxon>
        <taxon>Actinomycetes</taxon>
        <taxon>Micrococcales</taxon>
        <taxon>Microbacteriaceae</taxon>
        <taxon>Microbacterium</taxon>
    </lineage>
</organism>
<protein>
    <submittedName>
        <fullName evidence="1">AlwI restriction endonuclease</fullName>
    </submittedName>
</protein>
<reference evidence="1 2" key="1">
    <citation type="submission" date="2016-10" db="EMBL/GenBank/DDBJ databases">
        <authorList>
            <person name="de Groot N.N."/>
        </authorList>
    </citation>
    <scope>NUCLEOTIDE SEQUENCE [LARGE SCALE GENOMIC DNA]</scope>
    <source>
        <strain evidence="1 2">DSM 23142</strain>
    </source>
</reference>
<dbReference type="STRING" id="370764.SAMN04489810_1727"/>
<proteinExistence type="predicted"/>
<evidence type="ECO:0000313" key="2">
    <source>
        <dbReference type="Proteomes" id="UP000199009"/>
    </source>
</evidence>
<dbReference type="AlphaFoldDB" id="A0A1G7YEM4"/>
<name>A0A1G7YEM4_9MICO</name>
<dbReference type="InterPro" id="IPR011335">
    <property type="entry name" value="Restrct_endonuc-II-like"/>
</dbReference>
<dbReference type="SUPFAM" id="SSF52980">
    <property type="entry name" value="Restriction endonuclease-like"/>
    <property type="match status" value="1"/>
</dbReference>
<evidence type="ECO:0000313" key="1">
    <source>
        <dbReference type="EMBL" id="SDG94759.1"/>
    </source>
</evidence>
<dbReference type="EMBL" id="LT629692">
    <property type="protein sequence ID" value="SDG94759.1"/>
    <property type="molecule type" value="Genomic_DNA"/>
</dbReference>
<keyword evidence="2" id="KW-1185">Reference proteome</keyword>
<gene>
    <name evidence="1" type="ORF">SAMN04489810_1727</name>
</gene>
<keyword evidence="1" id="KW-0378">Hydrolase</keyword>
<keyword evidence="1" id="KW-0540">Nuclease</keyword>